<keyword evidence="1" id="KW-1133">Transmembrane helix</keyword>
<feature type="transmembrane region" description="Helical" evidence="1">
    <location>
        <begin position="85"/>
        <end position="104"/>
    </location>
</feature>
<proteinExistence type="predicted"/>
<dbReference type="AlphaFoldDB" id="A0A1C5G5J3"/>
<dbReference type="EMBL" id="LT607733">
    <property type="protein sequence ID" value="SCG15000.1"/>
    <property type="molecule type" value="Genomic_DNA"/>
</dbReference>
<gene>
    <name evidence="2" type="ORF">GA0070610_1228</name>
</gene>
<name>A0A1C5G5J3_MICEH</name>
<protein>
    <submittedName>
        <fullName evidence="2">Uncharacterized protein</fullName>
    </submittedName>
</protein>
<feature type="transmembrane region" description="Helical" evidence="1">
    <location>
        <begin position="23"/>
        <end position="46"/>
    </location>
</feature>
<evidence type="ECO:0000313" key="3">
    <source>
        <dbReference type="Proteomes" id="UP000198251"/>
    </source>
</evidence>
<dbReference type="Proteomes" id="UP000198251">
    <property type="component" value="Chromosome I"/>
</dbReference>
<reference evidence="2 3" key="1">
    <citation type="submission" date="2016-06" db="EMBL/GenBank/DDBJ databases">
        <authorList>
            <person name="Kjaerup R.B."/>
            <person name="Dalgaard T.S."/>
            <person name="Juul-Madsen H.R."/>
        </authorList>
    </citation>
    <scope>NUCLEOTIDE SEQUENCE [LARGE SCALE GENOMIC DNA]</scope>
    <source>
        <strain evidence="2 3">DSM 43913</strain>
    </source>
</reference>
<keyword evidence="3" id="KW-1185">Reference proteome</keyword>
<sequence length="153" mass="15976">MIDEPLDPGVPLDGREPLRRPPAIAVSTLLLAFWWAYTLAVDVALLGEVGGVGNWVALLCCTGAVAVVLRGLWRGGPTAWRVVHRFAAPVALAFLTGAGIMLLFGPRLGSLITAPVDPVLIAALVGGLLAVLALAASGLLVRTRPARAWCGRR</sequence>
<feature type="transmembrane region" description="Helical" evidence="1">
    <location>
        <begin position="52"/>
        <end position="73"/>
    </location>
</feature>
<keyword evidence="1" id="KW-0812">Transmembrane</keyword>
<keyword evidence="1" id="KW-0472">Membrane</keyword>
<evidence type="ECO:0000256" key="1">
    <source>
        <dbReference type="SAM" id="Phobius"/>
    </source>
</evidence>
<accession>A0A1C5G5J3</accession>
<dbReference type="RefSeq" id="WP_088999096.1">
    <property type="nucleotide sequence ID" value="NZ_JBFAAC010000001.1"/>
</dbReference>
<dbReference type="GeneID" id="95801092"/>
<organism evidence="2 3">
    <name type="scientific">Micromonospora echinofusca</name>
    <dbReference type="NCBI Taxonomy" id="47858"/>
    <lineage>
        <taxon>Bacteria</taxon>
        <taxon>Bacillati</taxon>
        <taxon>Actinomycetota</taxon>
        <taxon>Actinomycetes</taxon>
        <taxon>Micromonosporales</taxon>
        <taxon>Micromonosporaceae</taxon>
        <taxon>Micromonospora</taxon>
    </lineage>
</organism>
<feature type="transmembrane region" description="Helical" evidence="1">
    <location>
        <begin position="119"/>
        <end position="141"/>
    </location>
</feature>
<evidence type="ECO:0000313" key="2">
    <source>
        <dbReference type="EMBL" id="SCG15000.1"/>
    </source>
</evidence>